<dbReference type="Proteomes" id="UP000558688">
    <property type="component" value="Unassembled WGS sequence"/>
</dbReference>
<dbReference type="Pfam" id="PF23562">
    <property type="entry name" value="AMP-binding_C_3"/>
    <property type="match status" value="1"/>
</dbReference>
<dbReference type="InterPro" id="IPR036736">
    <property type="entry name" value="ACP-like_sf"/>
</dbReference>
<dbReference type="InterPro" id="IPR036291">
    <property type="entry name" value="NAD(P)-bd_dom_sf"/>
</dbReference>
<dbReference type="InterPro" id="IPR013120">
    <property type="entry name" value="FAR_NAD-bd"/>
</dbReference>
<dbReference type="PROSITE" id="PS00012">
    <property type="entry name" value="PHOSPHOPANTETHEINE"/>
    <property type="match status" value="1"/>
</dbReference>
<dbReference type="InterPro" id="IPR006162">
    <property type="entry name" value="Ppantetheine_attach_site"/>
</dbReference>
<dbReference type="InterPro" id="IPR020806">
    <property type="entry name" value="PKS_PP-bd"/>
</dbReference>
<reference evidence="4" key="1">
    <citation type="submission" date="2020-02" db="EMBL/GenBank/DDBJ databases">
        <title>Identification and distribution of gene clusters putatively required for synthesis of sphingolipid metabolism inhibitors in phylogenetically diverse species of the filamentous fungus Fusarium.</title>
        <authorList>
            <person name="Kim H.-S."/>
            <person name="Busman M."/>
            <person name="Brown D.W."/>
            <person name="Divon H."/>
            <person name="Uhlig S."/>
            <person name="Proctor R.H."/>
        </authorList>
    </citation>
    <scope>NUCLEOTIDE SEQUENCE [LARGE SCALE GENOMIC DNA]</scope>
    <source>
        <strain evidence="4">NRRL 39464</strain>
    </source>
</reference>
<dbReference type="InterPro" id="IPR020845">
    <property type="entry name" value="AMP-binding_CS"/>
</dbReference>
<dbReference type="InterPro" id="IPR042099">
    <property type="entry name" value="ANL_N_sf"/>
</dbReference>
<proteinExistence type="predicted"/>
<protein>
    <recommendedName>
        <fullName evidence="3">Carrier domain-containing protein</fullName>
    </recommendedName>
</protein>
<name>A0A8H5A2Z3_FUSOX</name>
<dbReference type="PANTHER" id="PTHR44845:SF1">
    <property type="entry name" value="L-2-AMINOADIPATE REDUCTASE"/>
    <property type="match status" value="1"/>
</dbReference>
<evidence type="ECO:0000259" key="3">
    <source>
        <dbReference type="PROSITE" id="PS50075"/>
    </source>
</evidence>
<evidence type="ECO:0000313" key="5">
    <source>
        <dbReference type="Proteomes" id="UP000558688"/>
    </source>
</evidence>
<dbReference type="InterPro" id="IPR000873">
    <property type="entry name" value="AMP-dep_synth/lig_dom"/>
</dbReference>
<keyword evidence="2" id="KW-0597">Phosphoprotein</keyword>
<keyword evidence="1" id="KW-0596">Phosphopantetheine</keyword>
<dbReference type="GO" id="GO:0031177">
    <property type="term" value="F:phosphopantetheine binding"/>
    <property type="evidence" value="ECO:0007669"/>
    <property type="project" value="InterPro"/>
</dbReference>
<feature type="domain" description="Carrier" evidence="3">
    <location>
        <begin position="538"/>
        <end position="616"/>
    </location>
</feature>
<evidence type="ECO:0000313" key="4">
    <source>
        <dbReference type="EMBL" id="KAF5257244.1"/>
    </source>
</evidence>
<sequence>MALDARTIDELVRLNAERNKDHVAVIESPTGDQHSQSYTSKQIDDFAFQVACVYSEKYDLRPRTSSHQKPKVVALCGIGDFEYLITALAIAKLGHTTLFLSPRLPLESCVGLLRPSNAALLLVQQGQQSLAEYVNGDSLDVAAEAVAPIDQSMPTRSIEGRQNTNLTAALDIEAERNTAVWILHSSGSTGLPKLVSVPNGAALRRYKANLGSLGLDTLTTVPLYHAFGMSSFFRCFISQKTIQLYAKLPITTSHLLQATRDRMFGLFSAVPFTIKLLAESEEGMRFLRGFSVITTGGSPMPEDLGTKLVRQGVRLVSVYGSSETGTLLTSLRPAEDHEWSWLRVPEEDGHLLRFEHQGSDTYELICPKAWSMLADSNQDDGSWRTQDLFTKHLTIPGAFKYIGRLDDILVLENGEKFNPISVESEISSSPLIDGCIIFGTGKPAAGIAVIPSEVTDHLTKDEFRLLLRRTIDKAQTSLPMYGRITEDMILLLPRNSVAPRTDKGTIIRSKFLKAYEQQIQAIYEKQDAAVETRQYTKDEILKFLSKQLVSVLQLSPEAEPGHDQDFSTFGLDSLRAMQLRSAIMKHVDLGGNKLGINVVFDFPTIASLAQEISRVSSGAEASSLDAKDEQDAANMLQRYANFGGQRREPRSARTLSQNIQVLTGATGSLGAHLLAKLALSSSVQTVYCLVRASSNANAQERVEKSLEERNLRSNFPEELPRKITCLAADLSDQYLGLGKDTFRSIARDVDIVYHCGWTVNFNQRLSTFEKSCVAGVRHLLDLCLTDSGLAAARFIMFSSIGTIMSTSEDTIPERLPKSLAEANRTGYSRSKCVAEQICAKAAAEAGLPVAIVRIGQIVGDTINGIWNTSEAVPLMIRSAQTIGALPTLQERVRWLPVDNVAQIVIEIGSSDAIVANETSVFNIVNPHTLRWTKDLLPLLAQNGLAFQAVPPSDWLKRLEGSDTDPKANPPRKLLEYFRRQCQHQDSEEREWETSRADKWSPTFHKSSAPSPQLISVILGYFKGTWKA</sequence>
<dbReference type="SMART" id="SM00823">
    <property type="entry name" value="PKS_PP"/>
    <property type="match status" value="1"/>
</dbReference>
<dbReference type="PANTHER" id="PTHR44845">
    <property type="entry name" value="CARRIER DOMAIN-CONTAINING PROTEIN"/>
    <property type="match status" value="1"/>
</dbReference>
<dbReference type="SUPFAM" id="SSF51735">
    <property type="entry name" value="NAD(P)-binding Rossmann-fold domains"/>
    <property type="match status" value="1"/>
</dbReference>
<dbReference type="SUPFAM" id="SSF47336">
    <property type="entry name" value="ACP-like"/>
    <property type="match status" value="1"/>
</dbReference>
<dbReference type="Pfam" id="PF00501">
    <property type="entry name" value="AMP-binding"/>
    <property type="match status" value="1"/>
</dbReference>
<gene>
    <name evidence="4" type="ORF">FOXYS1_12239</name>
</gene>
<evidence type="ECO:0000256" key="1">
    <source>
        <dbReference type="ARBA" id="ARBA00022450"/>
    </source>
</evidence>
<dbReference type="Gene3D" id="3.40.50.720">
    <property type="entry name" value="NAD(P)-binding Rossmann-like Domain"/>
    <property type="match status" value="1"/>
</dbReference>
<organism evidence="4 5">
    <name type="scientific">Fusarium oxysporum</name>
    <name type="common">Fusarium vascular wilt</name>
    <dbReference type="NCBI Taxonomy" id="5507"/>
    <lineage>
        <taxon>Eukaryota</taxon>
        <taxon>Fungi</taxon>
        <taxon>Dikarya</taxon>
        <taxon>Ascomycota</taxon>
        <taxon>Pezizomycotina</taxon>
        <taxon>Sordariomycetes</taxon>
        <taxon>Hypocreomycetidae</taxon>
        <taxon>Hypocreales</taxon>
        <taxon>Nectriaceae</taxon>
        <taxon>Fusarium</taxon>
        <taxon>Fusarium oxysporum species complex</taxon>
    </lineage>
</organism>
<dbReference type="Pfam" id="PF00550">
    <property type="entry name" value="PP-binding"/>
    <property type="match status" value="1"/>
</dbReference>
<dbReference type="EMBL" id="JAAFOW010002363">
    <property type="protein sequence ID" value="KAF5257244.1"/>
    <property type="molecule type" value="Genomic_DNA"/>
</dbReference>
<accession>A0A8H5A2Z3</accession>
<dbReference type="Gene3D" id="1.10.1200.10">
    <property type="entry name" value="ACP-like"/>
    <property type="match status" value="1"/>
</dbReference>
<dbReference type="Gene3D" id="3.40.50.12780">
    <property type="entry name" value="N-terminal domain of ligase-like"/>
    <property type="match status" value="1"/>
</dbReference>
<dbReference type="PROSITE" id="PS00455">
    <property type="entry name" value="AMP_BINDING"/>
    <property type="match status" value="1"/>
</dbReference>
<dbReference type="InterPro" id="IPR009081">
    <property type="entry name" value="PP-bd_ACP"/>
</dbReference>
<dbReference type="SUPFAM" id="SSF56801">
    <property type="entry name" value="Acetyl-CoA synthetase-like"/>
    <property type="match status" value="1"/>
</dbReference>
<evidence type="ECO:0000256" key="2">
    <source>
        <dbReference type="ARBA" id="ARBA00022553"/>
    </source>
</evidence>
<dbReference type="Pfam" id="PF07993">
    <property type="entry name" value="NAD_binding_4"/>
    <property type="match status" value="1"/>
</dbReference>
<dbReference type="PROSITE" id="PS50075">
    <property type="entry name" value="CARRIER"/>
    <property type="match status" value="1"/>
</dbReference>
<dbReference type="AlphaFoldDB" id="A0A8H5A2Z3"/>
<comment type="caution">
    <text evidence="4">The sequence shown here is derived from an EMBL/GenBank/DDBJ whole genome shotgun (WGS) entry which is preliminary data.</text>
</comment>